<dbReference type="Proteomes" id="UP000182725">
    <property type="component" value="Unassembled WGS sequence"/>
</dbReference>
<dbReference type="InterPro" id="IPR010921">
    <property type="entry name" value="Trp_repressor/repl_initiator"/>
</dbReference>
<sequence>MPQQSSMPADQRVAAVDLFEEGFGHKSVSARLGVGAHAVRGLERRYRIWGMEALIDKTTKKRYSFEFKLAIVHQFLEGEGTLTELAQMHQLSATTLLRRLGKTYREEGAEGLGPKPMGRPASHIPITRHQLRETRRKSCVVRFSDFRQRTLT</sequence>
<dbReference type="PANTHER" id="PTHR33795:SF1">
    <property type="entry name" value="INSERTION ELEMENT IS150 PROTEIN INSJ"/>
    <property type="match status" value="1"/>
</dbReference>
<name>A0A1H5PGK6_9MICC</name>
<feature type="domain" description="Insertion element IS150 protein InsJ-like helix-turn-helix" evidence="2">
    <location>
        <begin position="67"/>
        <end position="120"/>
    </location>
</feature>
<reference evidence="3 4" key="1">
    <citation type="submission" date="2016-10" db="EMBL/GenBank/DDBJ databases">
        <authorList>
            <person name="de Groot N.N."/>
        </authorList>
    </citation>
    <scope>NUCLEOTIDE SEQUENCE [LARGE SCALE GENOMIC DNA]</scope>
    <source>
        <strain evidence="3 4">DSM 22274</strain>
    </source>
</reference>
<dbReference type="SUPFAM" id="SSF48295">
    <property type="entry name" value="TrpR-like"/>
    <property type="match status" value="1"/>
</dbReference>
<dbReference type="PANTHER" id="PTHR33795">
    <property type="entry name" value="INSERTION ELEMENT IS150 PROTEIN INSJ"/>
    <property type="match status" value="1"/>
</dbReference>
<dbReference type="InterPro" id="IPR036388">
    <property type="entry name" value="WH-like_DNA-bd_sf"/>
</dbReference>
<evidence type="ECO:0000313" key="3">
    <source>
        <dbReference type="EMBL" id="SEF12804.1"/>
    </source>
</evidence>
<evidence type="ECO:0000259" key="2">
    <source>
        <dbReference type="Pfam" id="PF13518"/>
    </source>
</evidence>
<accession>A0A1H5PGK6</accession>
<gene>
    <name evidence="3" type="ORF">SAMN04489740_4289</name>
</gene>
<comment type="similarity">
    <text evidence="1">Belongs to the IS150/IS1296 orfA family.</text>
</comment>
<dbReference type="GO" id="GO:0043565">
    <property type="term" value="F:sequence-specific DNA binding"/>
    <property type="evidence" value="ECO:0007669"/>
    <property type="project" value="InterPro"/>
</dbReference>
<dbReference type="Gene3D" id="1.10.10.10">
    <property type="entry name" value="Winged helix-like DNA-binding domain superfamily/Winged helix DNA-binding domain"/>
    <property type="match status" value="1"/>
</dbReference>
<dbReference type="InterPro" id="IPR055247">
    <property type="entry name" value="InsJ-like_HTH"/>
</dbReference>
<proteinExistence type="inferred from homology"/>
<dbReference type="AlphaFoldDB" id="A0A1H5PGK6"/>
<protein>
    <submittedName>
        <fullName evidence="3">Helix-turn-helix domain-containing protein</fullName>
    </submittedName>
</protein>
<dbReference type="EMBL" id="FNTV01000002">
    <property type="protein sequence ID" value="SEF12804.1"/>
    <property type="molecule type" value="Genomic_DNA"/>
</dbReference>
<evidence type="ECO:0000313" key="4">
    <source>
        <dbReference type="Proteomes" id="UP000182725"/>
    </source>
</evidence>
<dbReference type="InterPro" id="IPR052057">
    <property type="entry name" value="IS150/IS1296_orfA-like"/>
</dbReference>
<organism evidence="3 4">
    <name type="scientific">Arthrobacter alpinus</name>
    <dbReference type="NCBI Taxonomy" id="656366"/>
    <lineage>
        <taxon>Bacteria</taxon>
        <taxon>Bacillati</taxon>
        <taxon>Actinomycetota</taxon>
        <taxon>Actinomycetes</taxon>
        <taxon>Micrococcales</taxon>
        <taxon>Micrococcaceae</taxon>
        <taxon>Arthrobacter</taxon>
    </lineage>
</organism>
<evidence type="ECO:0000256" key="1">
    <source>
        <dbReference type="ARBA" id="ARBA00038232"/>
    </source>
</evidence>
<dbReference type="Pfam" id="PF13518">
    <property type="entry name" value="HTH_28"/>
    <property type="match status" value="1"/>
</dbReference>